<dbReference type="PANTHER" id="PTHR33375">
    <property type="entry name" value="CHROMOSOME-PARTITIONING PROTEIN PARB-RELATED"/>
    <property type="match status" value="1"/>
</dbReference>
<keyword evidence="3" id="KW-0238">DNA-binding</keyword>
<feature type="domain" description="ParB-like N-terminal" evidence="5">
    <location>
        <begin position="57"/>
        <end position="146"/>
    </location>
</feature>
<dbReference type="GO" id="GO:0007059">
    <property type="term" value="P:chromosome segregation"/>
    <property type="evidence" value="ECO:0007669"/>
    <property type="project" value="UniProtKB-KW"/>
</dbReference>
<dbReference type="FunFam" id="3.90.1530.30:FF:000001">
    <property type="entry name" value="Chromosome partitioning protein ParB"/>
    <property type="match status" value="1"/>
</dbReference>
<name>A0AAX4HQ10_9BACT</name>
<evidence type="ECO:0000313" key="7">
    <source>
        <dbReference type="Proteomes" id="UP001324634"/>
    </source>
</evidence>
<dbReference type="InterPro" id="IPR003115">
    <property type="entry name" value="ParB_N"/>
</dbReference>
<dbReference type="SMART" id="SM00470">
    <property type="entry name" value="ParB"/>
    <property type="match status" value="1"/>
</dbReference>
<dbReference type="GO" id="GO:0005694">
    <property type="term" value="C:chromosome"/>
    <property type="evidence" value="ECO:0007669"/>
    <property type="project" value="TreeGrafter"/>
</dbReference>
<dbReference type="FunFam" id="1.10.10.2830:FF:000001">
    <property type="entry name" value="Chromosome partitioning protein ParB"/>
    <property type="match status" value="1"/>
</dbReference>
<dbReference type="EMBL" id="CP139487">
    <property type="protein sequence ID" value="WPU65392.1"/>
    <property type="molecule type" value="Genomic_DNA"/>
</dbReference>
<accession>A0AAX4HQ10</accession>
<gene>
    <name evidence="6" type="ORF">SOO65_01375</name>
</gene>
<evidence type="ECO:0000256" key="4">
    <source>
        <dbReference type="SAM" id="MobiDB-lite"/>
    </source>
</evidence>
<dbReference type="Gene3D" id="1.10.10.2830">
    <property type="match status" value="1"/>
</dbReference>
<keyword evidence="7" id="KW-1185">Reference proteome</keyword>
<dbReference type="Gene3D" id="3.90.1530.30">
    <property type="match status" value="1"/>
</dbReference>
<dbReference type="PANTHER" id="PTHR33375:SF1">
    <property type="entry name" value="CHROMOSOME-PARTITIONING PROTEIN PARB-RELATED"/>
    <property type="match status" value="1"/>
</dbReference>
<dbReference type="CDD" id="cd16393">
    <property type="entry name" value="SPO0J_N"/>
    <property type="match status" value="1"/>
</dbReference>
<organism evidence="6 7">
    <name type="scientific">Peredibacter starrii</name>
    <dbReference type="NCBI Taxonomy" id="28202"/>
    <lineage>
        <taxon>Bacteria</taxon>
        <taxon>Pseudomonadati</taxon>
        <taxon>Bdellovibrionota</taxon>
        <taxon>Bacteriovoracia</taxon>
        <taxon>Bacteriovoracales</taxon>
        <taxon>Bacteriovoracaceae</taxon>
        <taxon>Peredibacter</taxon>
    </lineage>
</organism>
<dbReference type="Proteomes" id="UP001324634">
    <property type="component" value="Chromosome"/>
</dbReference>
<evidence type="ECO:0000256" key="1">
    <source>
        <dbReference type="ARBA" id="ARBA00006295"/>
    </source>
</evidence>
<dbReference type="Pfam" id="PF02195">
    <property type="entry name" value="ParB_N"/>
    <property type="match status" value="1"/>
</dbReference>
<dbReference type="InterPro" id="IPR004437">
    <property type="entry name" value="ParB/RepB/Spo0J"/>
</dbReference>
<dbReference type="InterPro" id="IPR041468">
    <property type="entry name" value="HTH_ParB/Spo0J"/>
</dbReference>
<dbReference type="SUPFAM" id="SSF110849">
    <property type="entry name" value="ParB/Sulfiredoxin"/>
    <property type="match status" value="1"/>
</dbReference>
<dbReference type="GO" id="GO:0003677">
    <property type="term" value="F:DNA binding"/>
    <property type="evidence" value="ECO:0007669"/>
    <property type="project" value="UniProtKB-KW"/>
</dbReference>
<proteinExistence type="inferred from homology"/>
<evidence type="ECO:0000256" key="2">
    <source>
        <dbReference type="ARBA" id="ARBA00022829"/>
    </source>
</evidence>
<evidence type="ECO:0000259" key="5">
    <source>
        <dbReference type="SMART" id="SM00470"/>
    </source>
</evidence>
<reference evidence="6 7" key="1">
    <citation type="submission" date="2023-11" db="EMBL/GenBank/DDBJ databases">
        <title>Peredibacter starrii A3.12.</title>
        <authorList>
            <person name="Mitchell R.J."/>
        </authorList>
    </citation>
    <scope>NUCLEOTIDE SEQUENCE [LARGE SCALE GENOMIC DNA]</scope>
    <source>
        <strain evidence="6 7">A3.12</strain>
    </source>
</reference>
<dbReference type="InterPro" id="IPR050336">
    <property type="entry name" value="Chromosome_partition/occlusion"/>
</dbReference>
<feature type="region of interest" description="Disordered" evidence="4">
    <location>
        <begin position="26"/>
        <end position="45"/>
    </location>
</feature>
<protein>
    <submittedName>
        <fullName evidence="6">ParB/RepB/Spo0J family partition protein</fullName>
    </submittedName>
</protein>
<dbReference type="AlphaFoldDB" id="A0AAX4HQ10"/>
<evidence type="ECO:0000256" key="3">
    <source>
        <dbReference type="ARBA" id="ARBA00023125"/>
    </source>
</evidence>
<sequence>MQKNKPQLGRGMAALLGNSPAAYADAPEKAAPIEPAAAQQAPAAAPKKEIQIETQPMLVEVDKIVPNKAQPRKIFKEKDLLELSESIKENGVIQPIIVVEKEGAFEIVAGERRYRASRLAGLTKIPVIVKRATKKDILVMSIIENVQRSDLNCVEEALAYFQLMNEFELTQEEVAKKIGKERSTIANFLRILKLPKDVIVSLQKELLSFGHAKILVSIGDDESVKRLANEVIAKGLSVRELEELAKKSKKPSKKSDDNKFIAEQYTQLRNKLEQKTGYHFDVKAKKNGAGEITIKFSNEAEFNDIFAYLMK</sequence>
<dbReference type="NCBIfam" id="TIGR00180">
    <property type="entry name" value="parB_part"/>
    <property type="match status" value="1"/>
</dbReference>
<dbReference type="KEGG" id="psti:SOO65_01375"/>
<evidence type="ECO:0000313" key="6">
    <source>
        <dbReference type="EMBL" id="WPU65392.1"/>
    </source>
</evidence>
<dbReference type="RefSeq" id="WP_321395770.1">
    <property type="nucleotide sequence ID" value="NZ_CP139487.1"/>
</dbReference>
<comment type="similarity">
    <text evidence="1">Belongs to the ParB family.</text>
</comment>
<keyword evidence="2" id="KW-0159">Chromosome partition</keyword>
<dbReference type="Pfam" id="PF17762">
    <property type="entry name" value="HTH_ParB"/>
    <property type="match status" value="1"/>
</dbReference>
<dbReference type="InterPro" id="IPR036086">
    <property type="entry name" value="ParB/Sulfiredoxin_sf"/>
</dbReference>